<feature type="chain" id="PRO_5036140468" evidence="1">
    <location>
        <begin position="19"/>
        <end position="137"/>
    </location>
</feature>
<dbReference type="GO" id="GO:0005615">
    <property type="term" value="C:extracellular space"/>
    <property type="evidence" value="ECO:0007669"/>
    <property type="project" value="TreeGrafter"/>
</dbReference>
<proteinExistence type="predicted"/>
<protein>
    <submittedName>
        <fullName evidence="2">Uncharacterized protein</fullName>
    </submittedName>
</protein>
<dbReference type="InterPro" id="IPR010562">
    <property type="entry name" value="Haemolymph_juvenile_hormone-bd"/>
</dbReference>
<dbReference type="EMBL" id="FZQP02001048">
    <property type="protein sequence ID" value="VVC91424.1"/>
    <property type="molecule type" value="Genomic_DNA"/>
</dbReference>
<dbReference type="PANTHER" id="PTHR11008">
    <property type="entry name" value="PROTEIN TAKEOUT-LIKE PROTEIN"/>
    <property type="match status" value="1"/>
</dbReference>
<evidence type="ECO:0000313" key="3">
    <source>
        <dbReference type="Proteomes" id="UP000324832"/>
    </source>
</evidence>
<feature type="signal peptide" evidence="1">
    <location>
        <begin position="1"/>
        <end position="18"/>
    </location>
</feature>
<reference evidence="2 3" key="1">
    <citation type="submission" date="2017-07" db="EMBL/GenBank/DDBJ databases">
        <authorList>
            <person name="Talla V."/>
            <person name="Backstrom N."/>
        </authorList>
    </citation>
    <scope>NUCLEOTIDE SEQUENCE [LARGE SCALE GENOMIC DNA]</scope>
</reference>
<dbReference type="AlphaFoldDB" id="A0A5E4Q2E8"/>
<sequence length="137" mass="15528">MKYLSILLCIVYLSYIHSYVFPTVPKCKLTDSVCLKSSFQKALPFFLDGIPELGIEKMDPLLIEEKEYEIGGLKFLLKDTKMTGMKTLIFDKVSFDLQNKIVNYKYHVATSSMIGKYEAGGKILLLPIQGNGLFTLE</sequence>
<accession>A0A5E4Q2E8</accession>
<dbReference type="Proteomes" id="UP000324832">
    <property type="component" value="Unassembled WGS sequence"/>
</dbReference>
<organism evidence="2 3">
    <name type="scientific">Leptidea sinapis</name>
    <dbReference type="NCBI Taxonomy" id="189913"/>
    <lineage>
        <taxon>Eukaryota</taxon>
        <taxon>Metazoa</taxon>
        <taxon>Ecdysozoa</taxon>
        <taxon>Arthropoda</taxon>
        <taxon>Hexapoda</taxon>
        <taxon>Insecta</taxon>
        <taxon>Pterygota</taxon>
        <taxon>Neoptera</taxon>
        <taxon>Endopterygota</taxon>
        <taxon>Lepidoptera</taxon>
        <taxon>Glossata</taxon>
        <taxon>Ditrysia</taxon>
        <taxon>Papilionoidea</taxon>
        <taxon>Pieridae</taxon>
        <taxon>Dismorphiinae</taxon>
        <taxon>Leptidea</taxon>
    </lineage>
</organism>
<gene>
    <name evidence="2" type="ORF">LSINAPIS_LOCUS4096</name>
</gene>
<dbReference type="Gene3D" id="3.15.10.30">
    <property type="entry name" value="Haemolymph juvenile hormone binding protein"/>
    <property type="match status" value="1"/>
</dbReference>
<dbReference type="PANTHER" id="PTHR11008:SF32">
    <property type="entry name" value="CIRCADIAN CLOCK-CONTROLLED PROTEIN DAYWAKE-RELATED"/>
    <property type="match status" value="1"/>
</dbReference>
<dbReference type="EMBL" id="FZQP02001048">
    <property type="protein sequence ID" value="VVC91425.1"/>
    <property type="molecule type" value="Genomic_DNA"/>
</dbReference>
<keyword evidence="1" id="KW-0732">Signal</keyword>
<dbReference type="InterPro" id="IPR038606">
    <property type="entry name" value="To_sf"/>
</dbReference>
<name>A0A5E4Q2E8_9NEOP</name>
<dbReference type="Pfam" id="PF06585">
    <property type="entry name" value="JHBP"/>
    <property type="match status" value="1"/>
</dbReference>
<keyword evidence="3" id="KW-1185">Reference proteome</keyword>
<evidence type="ECO:0000313" key="2">
    <source>
        <dbReference type="EMBL" id="VVC91424.1"/>
    </source>
</evidence>
<evidence type="ECO:0000256" key="1">
    <source>
        <dbReference type="SAM" id="SignalP"/>
    </source>
</evidence>